<organism evidence="1 2">
    <name type="scientific">Streptantibioticus cattleyicolor (strain ATCC 35852 / DSM 46488 / JCM 4925 / NBRC 14057 / NRRL 8057)</name>
    <name type="common">Streptomyces cattleya</name>
    <dbReference type="NCBI Taxonomy" id="1003195"/>
    <lineage>
        <taxon>Bacteria</taxon>
        <taxon>Bacillati</taxon>
        <taxon>Actinomycetota</taxon>
        <taxon>Actinomycetes</taxon>
        <taxon>Kitasatosporales</taxon>
        <taxon>Streptomycetaceae</taxon>
        <taxon>Streptantibioticus</taxon>
    </lineage>
</organism>
<dbReference type="AlphaFoldDB" id="F8JUI5"/>
<dbReference type="HOGENOM" id="CLU_2604446_0_0_11"/>
<proteinExistence type="predicted"/>
<name>F8JUI5_STREN</name>
<evidence type="ECO:0000313" key="1">
    <source>
        <dbReference type="EMBL" id="AEW95605.1"/>
    </source>
</evidence>
<dbReference type="KEGG" id="scy:SCATT_32340"/>
<sequence length="79" mass="8650">MKALSEVTAYRRVLDPEPEGACWYCRGSKWLRMHLHGGQVLESNCLECNGTGLQGGIQVGADGAPYPPLILSPDLRLRP</sequence>
<reference evidence="2" key="1">
    <citation type="submission" date="2011-12" db="EMBL/GenBank/DDBJ databases">
        <title>Complete genome sequence of Streptomyces cattleya strain DSM 46488.</title>
        <authorList>
            <person name="Ou H.-Y."/>
            <person name="Li P."/>
            <person name="Zhao C."/>
            <person name="O'Hagan D."/>
            <person name="Deng Z."/>
        </authorList>
    </citation>
    <scope>NUCLEOTIDE SEQUENCE [LARGE SCALE GENOMIC DNA]</scope>
    <source>
        <strain evidence="2">ATCC 35852 / DSM 46488 / JCM 4925 / NBRC 14057 / NRRL 8057</strain>
    </source>
</reference>
<keyword evidence="2" id="KW-1185">Reference proteome</keyword>
<dbReference type="KEGG" id="sct:SCAT_3239"/>
<accession>F8JUI5</accession>
<gene>
    <name evidence="1" type="ordered locus">SCATT_32340</name>
</gene>
<dbReference type="Proteomes" id="UP000007842">
    <property type="component" value="Chromosome"/>
</dbReference>
<dbReference type="PATRIC" id="fig|1003195.11.peg.4718"/>
<evidence type="ECO:0000313" key="2">
    <source>
        <dbReference type="Proteomes" id="UP000007842"/>
    </source>
</evidence>
<dbReference type="EMBL" id="CP003219">
    <property type="protein sequence ID" value="AEW95605.1"/>
    <property type="molecule type" value="Genomic_DNA"/>
</dbReference>
<accession>G8X004</accession>
<dbReference type="RefSeq" id="WP_014143972.1">
    <property type="nucleotide sequence ID" value="NC_016111.1"/>
</dbReference>
<protein>
    <submittedName>
        <fullName evidence="1">Uncharacterized protein</fullName>
    </submittedName>
</protein>